<keyword evidence="8" id="KW-0223">Dioxygenase</keyword>
<dbReference type="InterPro" id="IPR004183">
    <property type="entry name" value="Xdiol_dOase_suB"/>
</dbReference>
<dbReference type="InterPro" id="IPR014436">
    <property type="entry name" value="Extradiol_dOase_DODA"/>
</dbReference>
<keyword evidence="7" id="KW-0862">Zinc</keyword>
<dbReference type="EC" id="1.13.11.29" evidence="5"/>
<comment type="pathway">
    <text evidence="3">Pigment biosynthesis; betalain biosynthesis.</text>
</comment>
<dbReference type="SMR" id="A0A5B8XAG2"/>
<feature type="domain" description="Extradiol ring-cleavage dioxygenase class III enzyme subunit B" evidence="10">
    <location>
        <begin position="11"/>
        <end position="258"/>
    </location>
</feature>
<evidence type="ECO:0000256" key="8">
    <source>
        <dbReference type="ARBA" id="ARBA00022964"/>
    </source>
</evidence>
<dbReference type="CDD" id="cd07363">
    <property type="entry name" value="45_DOPA_Dioxygenase"/>
    <property type="match status" value="1"/>
</dbReference>
<dbReference type="SUPFAM" id="SSF53213">
    <property type="entry name" value="LigB-like"/>
    <property type="match status" value="1"/>
</dbReference>
<dbReference type="PANTHER" id="PTHR30096">
    <property type="entry name" value="4,5-DOPA DIOXYGENASE EXTRADIOL-LIKE PROTEIN"/>
    <property type="match status" value="1"/>
</dbReference>
<sequence>MDGEKMIKETFFITHGCPKLTIEETHPLNSFFQNWREKVYSLKPKAILVISAHWITDQPAVNSVHLNDTMYDYEGVSYPAPLYQVKYPAPGSPELAKKVQELLMTSGFESVKIDKERGLDHATWVPLMLMYPEADIPVCGLSIQPHLDGTYHYNMGRALAPLKDEGVLIIGSGSATHPAWDSPQYYDGVAPWAAEFDAWLQTTLTNGRYEDLNTYETKAPNWKLAHPMPEHFYPLHVAMGAAGENCKGERVHSSWYRGTLTNGRVSNGTLKHASYKFTST</sequence>
<dbReference type="GO" id="GO:0050297">
    <property type="term" value="F:stizolobate synthase activity"/>
    <property type="evidence" value="ECO:0007669"/>
    <property type="project" value="UniProtKB-EC"/>
</dbReference>
<evidence type="ECO:0000256" key="9">
    <source>
        <dbReference type="ARBA" id="ARBA00023002"/>
    </source>
</evidence>
<accession>A0A5B8XAG2</accession>
<dbReference type="Pfam" id="PF02900">
    <property type="entry name" value="LigB"/>
    <property type="match status" value="1"/>
</dbReference>
<reference evidence="11" key="1">
    <citation type="journal article" date="2019" name="New Phytol.">
        <title>Evolution of L-DOPA 4,5-dioxygenase activity allows for recurrent specialisation to betalain pigmentation in Caryophyllales.</title>
        <authorList>
            <person name="Sheehan H."/>
            <person name="Feng T."/>
            <person name="Walker-Hale N."/>
            <person name="Lopez-Nieves S."/>
            <person name="Pucker B."/>
            <person name="Guo R."/>
            <person name="Yim W.C."/>
            <person name="Badgami R."/>
            <person name="Timoneda A."/>
            <person name="Zhao L."/>
            <person name="Tiley H."/>
            <person name="Copetti D."/>
            <person name="Sanderson M.J."/>
            <person name="Cushman J.C."/>
            <person name="Moore M.J."/>
            <person name="Smith S.A."/>
            <person name="Brockington S.F."/>
        </authorList>
    </citation>
    <scope>NUCLEOTIDE SEQUENCE</scope>
</reference>
<dbReference type="PIRSF" id="PIRSF006157">
    <property type="entry name" value="Doxgns_DODA"/>
    <property type="match status" value="1"/>
</dbReference>
<evidence type="ECO:0000256" key="1">
    <source>
        <dbReference type="ARBA" id="ARBA00000466"/>
    </source>
</evidence>
<evidence type="ECO:0000256" key="2">
    <source>
        <dbReference type="ARBA" id="ARBA00001947"/>
    </source>
</evidence>
<proteinExistence type="evidence at transcript level"/>
<dbReference type="EMBL" id="MN136228">
    <property type="protein sequence ID" value="QED21479.1"/>
    <property type="molecule type" value="mRNA"/>
</dbReference>
<evidence type="ECO:0000256" key="6">
    <source>
        <dbReference type="ARBA" id="ARBA00022723"/>
    </source>
</evidence>
<evidence type="ECO:0000259" key="10">
    <source>
        <dbReference type="Pfam" id="PF02900"/>
    </source>
</evidence>
<dbReference type="GO" id="GO:0008198">
    <property type="term" value="F:ferrous iron binding"/>
    <property type="evidence" value="ECO:0007669"/>
    <property type="project" value="InterPro"/>
</dbReference>
<evidence type="ECO:0000256" key="3">
    <source>
        <dbReference type="ARBA" id="ARBA00005034"/>
    </source>
</evidence>
<dbReference type="PANTHER" id="PTHR30096:SF0">
    <property type="entry name" value="4,5-DOPA DIOXYGENASE EXTRADIOL-LIKE PROTEIN"/>
    <property type="match status" value="1"/>
</dbReference>
<keyword evidence="9" id="KW-0560">Oxidoreductase</keyword>
<dbReference type="GO" id="GO:0008270">
    <property type="term" value="F:zinc ion binding"/>
    <property type="evidence" value="ECO:0007669"/>
    <property type="project" value="InterPro"/>
</dbReference>
<dbReference type="AlphaFoldDB" id="A0A5B8XAG2"/>
<protein>
    <recommendedName>
        <fullName evidence="5">stizolobate synthase</fullName>
        <ecNumber evidence="5">1.13.11.29</ecNumber>
    </recommendedName>
</protein>
<evidence type="ECO:0000313" key="11">
    <source>
        <dbReference type="EMBL" id="QED21479.1"/>
    </source>
</evidence>
<keyword evidence="6" id="KW-0479">Metal-binding</keyword>
<organism evidence="11">
    <name type="scientific">Beta vulgaris</name>
    <name type="common">Sugar beet</name>
    <dbReference type="NCBI Taxonomy" id="161934"/>
    <lineage>
        <taxon>Eukaryota</taxon>
        <taxon>Viridiplantae</taxon>
        <taxon>Streptophyta</taxon>
        <taxon>Embryophyta</taxon>
        <taxon>Tracheophyta</taxon>
        <taxon>Spermatophyta</taxon>
        <taxon>Magnoliopsida</taxon>
        <taxon>eudicotyledons</taxon>
        <taxon>Gunneridae</taxon>
        <taxon>Pentapetalae</taxon>
        <taxon>Caryophyllales</taxon>
        <taxon>Chenopodiaceae</taxon>
        <taxon>Betoideae</taxon>
        <taxon>Beta</taxon>
    </lineage>
</organism>
<comment type="cofactor">
    <cofactor evidence="2">
        <name>Zn(2+)</name>
        <dbReference type="ChEBI" id="CHEBI:29105"/>
    </cofactor>
</comment>
<evidence type="ECO:0000256" key="5">
    <source>
        <dbReference type="ARBA" id="ARBA00013224"/>
    </source>
</evidence>
<comment type="catalytic activity">
    <reaction evidence="1">
        <text>L-dopa + O2 = 4-(L-alanin-3-yl)-2-hydroxy-cis,cis-muconate 6-semialdehyde + H(+)</text>
        <dbReference type="Rhea" id="RHEA:21220"/>
        <dbReference type="ChEBI" id="CHEBI:15378"/>
        <dbReference type="ChEBI" id="CHEBI:15379"/>
        <dbReference type="ChEBI" id="CHEBI:57504"/>
        <dbReference type="ChEBI" id="CHEBI:57639"/>
        <dbReference type="EC" id="1.13.11.29"/>
    </reaction>
</comment>
<evidence type="ECO:0000256" key="7">
    <source>
        <dbReference type="ARBA" id="ARBA00022833"/>
    </source>
</evidence>
<dbReference type="UniPathway" id="UPA00278"/>
<comment type="similarity">
    <text evidence="4">Belongs to the DODA-type extradiol aromatic ring-opening dioxygenase family.</text>
</comment>
<name>A0A5B8XAG2_BETVU</name>
<dbReference type="Gene3D" id="3.40.830.10">
    <property type="entry name" value="LigB-like"/>
    <property type="match status" value="1"/>
</dbReference>
<evidence type="ECO:0000256" key="4">
    <source>
        <dbReference type="ARBA" id="ARBA00007581"/>
    </source>
</evidence>